<evidence type="ECO:0000256" key="12">
    <source>
        <dbReference type="ARBA" id="ARBA00022989"/>
    </source>
</evidence>
<dbReference type="InterPro" id="IPR000719">
    <property type="entry name" value="Prot_kinase_dom"/>
</dbReference>
<keyword evidence="13 21" id="KW-0472">Membrane</keyword>
<comment type="catalytic activity">
    <reaction evidence="16">
        <text>L-seryl-[protein] + ATP = O-phospho-L-seryl-[protein] + ADP + H(+)</text>
        <dbReference type="Rhea" id="RHEA:17989"/>
        <dbReference type="Rhea" id="RHEA-COMP:9863"/>
        <dbReference type="Rhea" id="RHEA-COMP:11604"/>
        <dbReference type="ChEBI" id="CHEBI:15378"/>
        <dbReference type="ChEBI" id="CHEBI:29999"/>
        <dbReference type="ChEBI" id="CHEBI:30616"/>
        <dbReference type="ChEBI" id="CHEBI:83421"/>
        <dbReference type="ChEBI" id="CHEBI:456216"/>
    </reaction>
</comment>
<dbReference type="CDD" id="cd00054">
    <property type="entry name" value="EGF_CA"/>
    <property type="match status" value="1"/>
</dbReference>
<dbReference type="InterPro" id="IPR000152">
    <property type="entry name" value="EGF-type_Asp/Asn_hydroxyl_site"/>
</dbReference>
<dbReference type="Pfam" id="PF07645">
    <property type="entry name" value="EGF_CA"/>
    <property type="match status" value="1"/>
</dbReference>
<dbReference type="GO" id="GO:0005509">
    <property type="term" value="F:calcium ion binding"/>
    <property type="evidence" value="ECO:0007669"/>
    <property type="project" value="InterPro"/>
</dbReference>
<feature type="domain" description="Protein kinase" evidence="23">
    <location>
        <begin position="418"/>
        <end position="700"/>
    </location>
</feature>
<dbReference type="Gene3D" id="1.10.510.10">
    <property type="entry name" value="Transferase(Phosphotransferase) domain 1"/>
    <property type="match status" value="1"/>
</dbReference>
<evidence type="ECO:0000256" key="14">
    <source>
        <dbReference type="ARBA" id="ARBA00023157"/>
    </source>
</evidence>
<accession>A0A061FGL2</accession>
<dbReference type="PROSITE" id="PS01187">
    <property type="entry name" value="EGF_CA"/>
    <property type="match status" value="1"/>
</dbReference>
<keyword evidence="2" id="KW-0723">Serine/threonine-protein kinase</keyword>
<dbReference type="eggNOG" id="ENOG502QQPF">
    <property type="taxonomic scope" value="Eukaryota"/>
</dbReference>
<dbReference type="InterPro" id="IPR001881">
    <property type="entry name" value="EGF-like_Ca-bd_dom"/>
</dbReference>
<keyword evidence="14" id="KW-1015">Disulfide bond</keyword>
<evidence type="ECO:0000256" key="22">
    <source>
        <dbReference type="SAM" id="SignalP"/>
    </source>
</evidence>
<comment type="catalytic activity">
    <reaction evidence="17">
        <text>L-threonyl-[protein] + ATP = O-phospho-L-threonyl-[protein] + ADP + H(+)</text>
        <dbReference type="Rhea" id="RHEA:46608"/>
        <dbReference type="Rhea" id="RHEA-COMP:11060"/>
        <dbReference type="Rhea" id="RHEA-COMP:11605"/>
        <dbReference type="ChEBI" id="CHEBI:15378"/>
        <dbReference type="ChEBI" id="CHEBI:30013"/>
        <dbReference type="ChEBI" id="CHEBI:30616"/>
        <dbReference type="ChEBI" id="CHEBI:61977"/>
        <dbReference type="ChEBI" id="CHEBI:456216"/>
    </reaction>
</comment>
<keyword evidence="15" id="KW-0325">Glycoprotein</keyword>
<keyword evidence="11 20" id="KW-0067">ATP-binding</keyword>
<gene>
    <name evidence="25" type="ORF">TCM_035261</name>
</gene>
<dbReference type="GO" id="GO:0005886">
    <property type="term" value="C:plasma membrane"/>
    <property type="evidence" value="ECO:0000318"/>
    <property type="project" value="GO_Central"/>
</dbReference>
<evidence type="ECO:0000256" key="5">
    <source>
        <dbReference type="ARBA" id="ARBA00022679"/>
    </source>
</evidence>
<keyword evidence="12 21" id="KW-1133">Transmembrane helix</keyword>
<keyword evidence="3 19" id="KW-0245">EGF-like domain</keyword>
<keyword evidence="26" id="KW-1185">Reference proteome</keyword>
<dbReference type="SUPFAM" id="SSF56112">
    <property type="entry name" value="Protein kinase-like (PK-like)"/>
    <property type="match status" value="1"/>
</dbReference>
<dbReference type="PANTHER" id="PTHR27005">
    <property type="entry name" value="WALL-ASSOCIATED RECEPTOR KINASE-LIKE 21"/>
    <property type="match status" value="1"/>
</dbReference>
<feature type="binding site" evidence="20">
    <location>
        <position position="447"/>
    </location>
    <ligand>
        <name>ATP</name>
        <dbReference type="ChEBI" id="CHEBI:30616"/>
    </ligand>
</feature>
<dbReference type="CDD" id="cd14066">
    <property type="entry name" value="STKc_IRAK"/>
    <property type="match status" value="1"/>
</dbReference>
<dbReference type="GO" id="GO:0004674">
    <property type="term" value="F:protein serine/threonine kinase activity"/>
    <property type="evidence" value="ECO:0007669"/>
    <property type="project" value="UniProtKB-KW"/>
</dbReference>
<evidence type="ECO:0000256" key="9">
    <source>
        <dbReference type="ARBA" id="ARBA00022741"/>
    </source>
</evidence>
<evidence type="ECO:0000256" key="3">
    <source>
        <dbReference type="ARBA" id="ARBA00022536"/>
    </source>
</evidence>
<comment type="function">
    <text evidence="18">Serine/threonine-protein kinase that may function as a signaling receptor of extracellular matrix component. Binding to pectin may have significance in the control of cell expansion, morphogenesis and development.</text>
</comment>
<dbReference type="Gene3D" id="3.30.200.20">
    <property type="entry name" value="Phosphorylase Kinase, domain 1"/>
    <property type="match status" value="1"/>
</dbReference>
<dbReference type="PROSITE" id="PS00010">
    <property type="entry name" value="ASX_HYDROXYL"/>
    <property type="match status" value="1"/>
</dbReference>
<feature type="signal peptide" evidence="22">
    <location>
        <begin position="1"/>
        <end position="27"/>
    </location>
</feature>
<evidence type="ECO:0000256" key="7">
    <source>
        <dbReference type="ARBA" id="ARBA00022729"/>
    </source>
</evidence>
<protein>
    <submittedName>
        <fullName evidence="25">Wall-associated kinase 2, putative</fullName>
    </submittedName>
</protein>
<dbReference type="STRING" id="3641.A0A061FGL2"/>
<evidence type="ECO:0000256" key="15">
    <source>
        <dbReference type="ARBA" id="ARBA00023180"/>
    </source>
</evidence>
<dbReference type="GO" id="GO:0007166">
    <property type="term" value="P:cell surface receptor signaling pathway"/>
    <property type="evidence" value="ECO:0000318"/>
    <property type="project" value="GO_Central"/>
</dbReference>
<sequence length="782" mass="87087">MDTHKRLAVGTLVWLVLASTATTTAIAQVLAKPGCPAYCGNLSIPYPFGTREGCFLNENFRITCNDSANSSTAFLGYTNFVVTNISMEGRLQILATVARDCYKASGVLVIPRVQSRFPLSIFNVSNTRNKFTAVGCDTYAYLHGFVGNKSYSAGCMSLCDRIEDVVDGSCAGFGCCQIQIPGGLKNIDVIAYSFKNHTKVSDFNLCSYAFVVEESQFEFSSDHVRSIPEDYKFPVSLDWVVGNETCEEAENTLNFTCNRSECYEAGIGLGYLCKCLDGYEGNPYLPEGCQDIDECKILHPCHQSAECYNSPGSFKCICSGGFEGDGKRNGTGCSFVHKTKEIPFVNIALGVSISILVLVLSLSWIYWGLWQRKLIRQREKFFQRNGGIILQQELSKHKGPVAAKIFTAEELKKATNNYHESRILGQGGHGTVYKGLLQDNRVVAIKKSMIADHSQVDQFINEVVVLSLVNHRNVVKLLGCCLETEVPLLVYEFISNGTLYHHLHNSGLASFVPWETRLRIAAETAGALSYLHSAAYPPIIHRDVKSTNILLDEHYAAKVSDFGASRLVPLDQTQLTTLVQGTLGYLDPEYFQSSQLTEKSDVYSFGVVLVELLTGRKALCFQMPEEERNLAMHFVSALKKDRLFKIIDHHVLLEENTEQLKEVAMLAKRCLRVRGEERPSMKEVAIELEGLRATAKHPWVKHDVNLKETDYLLGELSGANAQGTGTNLSGHDSIRQQIILHGRHELGELNLRIRPLHQFGWWAGAARPRGHCPLCFYLEPKR</sequence>
<dbReference type="HOGENOM" id="CLU_000288_43_5_1"/>
<dbReference type="Pfam" id="PF00069">
    <property type="entry name" value="Pkinase"/>
    <property type="match status" value="1"/>
</dbReference>
<evidence type="ECO:0000256" key="4">
    <source>
        <dbReference type="ARBA" id="ARBA00022553"/>
    </source>
</evidence>
<dbReference type="AlphaFoldDB" id="A0A061FGL2"/>
<evidence type="ECO:0000256" key="8">
    <source>
        <dbReference type="ARBA" id="ARBA00022737"/>
    </source>
</evidence>
<keyword evidence="6 21" id="KW-0812">Transmembrane</keyword>
<dbReference type="Proteomes" id="UP000026915">
    <property type="component" value="Chromosome 8"/>
</dbReference>
<dbReference type="GO" id="GO:0005524">
    <property type="term" value="F:ATP binding"/>
    <property type="evidence" value="ECO:0007669"/>
    <property type="project" value="UniProtKB-UniRule"/>
</dbReference>
<evidence type="ECO:0000256" key="17">
    <source>
        <dbReference type="ARBA" id="ARBA00047951"/>
    </source>
</evidence>
<dbReference type="PROSITE" id="PS50011">
    <property type="entry name" value="PROTEIN_KINASE_DOM"/>
    <property type="match status" value="1"/>
</dbReference>
<dbReference type="Pfam" id="PF13947">
    <property type="entry name" value="GUB_WAK_bind"/>
    <property type="match status" value="1"/>
</dbReference>
<comment type="caution">
    <text evidence="19">Lacks conserved residue(s) required for the propagation of feature annotation.</text>
</comment>
<keyword evidence="10 25" id="KW-0418">Kinase</keyword>
<evidence type="ECO:0000256" key="1">
    <source>
        <dbReference type="ARBA" id="ARBA00004479"/>
    </source>
</evidence>
<dbReference type="InterPro" id="IPR000742">
    <property type="entry name" value="EGF"/>
</dbReference>
<organism evidence="25 26">
    <name type="scientific">Theobroma cacao</name>
    <name type="common">Cacao</name>
    <name type="synonym">Cocoa</name>
    <dbReference type="NCBI Taxonomy" id="3641"/>
    <lineage>
        <taxon>Eukaryota</taxon>
        <taxon>Viridiplantae</taxon>
        <taxon>Streptophyta</taxon>
        <taxon>Embryophyta</taxon>
        <taxon>Tracheophyta</taxon>
        <taxon>Spermatophyta</taxon>
        <taxon>Magnoliopsida</taxon>
        <taxon>eudicotyledons</taxon>
        <taxon>Gunneridae</taxon>
        <taxon>Pentapetalae</taxon>
        <taxon>rosids</taxon>
        <taxon>malvids</taxon>
        <taxon>Malvales</taxon>
        <taxon>Malvaceae</taxon>
        <taxon>Byttnerioideae</taxon>
        <taxon>Theobroma</taxon>
    </lineage>
</organism>
<evidence type="ECO:0000256" key="13">
    <source>
        <dbReference type="ARBA" id="ARBA00023136"/>
    </source>
</evidence>
<evidence type="ECO:0000256" key="10">
    <source>
        <dbReference type="ARBA" id="ARBA00022777"/>
    </source>
</evidence>
<evidence type="ECO:0000256" key="21">
    <source>
        <dbReference type="SAM" id="Phobius"/>
    </source>
</evidence>
<dbReference type="GO" id="GO:0030247">
    <property type="term" value="F:polysaccharide binding"/>
    <property type="evidence" value="ECO:0007669"/>
    <property type="project" value="InterPro"/>
</dbReference>
<evidence type="ECO:0000256" key="19">
    <source>
        <dbReference type="PROSITE-ProRule" id="PRU00076"/>
    </source>
</evidence>
<dbReference type="SUPFAM" id="SSF57196">
    <property type="entry name" value="EGF/Laminin"/>
    <property type="match status" value="1"/>
</dbReference>
<dbReference type="FunFam" id="1.10.510.10:FF:000084">
    <property type="entry name" value="Wall-associated receptor kinase 2"/>
    <property type="match status" value="1"/>
</dbReference>
<name>A0A061FGL2_THECC</name>
<dbReference type="EMBL" id="CM001886">
    <property type="protein sequence ID" value="EOY16485.1"/>
    <property type="molecule type" value="Genomic_DNA"/>
</dbReference>
<keyword evidence="9 20" id="KW-0547">Nucleotide-binding</keyword>
<evidence type="ECO:0000256" key="18">
    <source>
        <dbReference type="ARBA" id="ARBA00058961"/>
    </source>
</evidence>
<evidence type="ECO:0000256" key="16">
    <source>
        <dbReference type="ARBA" id="ARBA00047558"/>
    </source>
</evidence>
<evidence type="ECO:0000313" key="25">
    <source>
        <dbReference type="EMBL" id="EOY16485.1"/>
    </source>
</evidence>
<feature type="chain" id="PRO_5001598261" evidence="22">
    <location>
        <begin position="28"/>
        <end position="782"/>
    </location>
</feature>
<feature type="transmembrane region" description="Helical" evidence="21">
    <location>
        <begin position="347"/>
        <end position="370"/>
    </location>
</feature>
<dbReference type="FunCoup" id="A0A061FGL2">
    <property type="interactions" value="182"/>
</dbReference>
<dbReference type="InterPro" id="IPR018097">
    <property type="entry name" value="EGF_Ca-bd_CS"/>
</dbReference>
<dbReference type="InterPro" id="IPR049883">
    <property type="entry name" value="NOTCH1_EGF-like"/>
</dbReference>
<dbReference type="SMART" id="SM00181">
    <property type="entry name" value="EGF"/>
    <property type="match status" value="2"/>
</dbReference>
<dbReference type="SMART" id="SM00220">
    <property type="entry name" value="S_TKc"/>
    <property type="match status" value="1"/>
</dbReference>
<proteinExistence type="predicted"/>
<dbReference type="FunFam" id="2.10.25.10:FF:000038">
    <property type="entry name" value="Fibrillin 2"/>
    <property type="match status" value="1"/>
</dbReference>
<evidence type="ECO:0000259" key="24">
    <source>
        <dbReference type="PROSITE" id="PS50026"/>
    </source>
</evidence>
<dbReference type="InterPro" id="IPR008271">
    <property type="entry name" value="Ser/Thr_kinase_AS"/>
</dbReference>
<reference evidence="25 26" key="1">
    <citation type="journal article" date="2013" name="Genome Biol.">
        <title>The genome sequence of the most widely cultivated cacao type and its use to identify candidate genes regulating pod color.</title>
        <authorList>
            <person name="Motamayor J.C."/>
            <person name="Mockaitis K."/>
            <person name="Schmutz J."/>
            <person name="Haiminen N."/>
            <person name="Iii D.L."/>
            <person name="Cornejo O."/>
            <person name="Findley S.D."/>
            <person name="Zheng P."/>
            <person name="Utro F."/>
            <person name="Royaert S."/>
            <person name="Saski C."/>
            <person name="Jenkins J."/>
            <person name="Podicheti R."/>
            <person name="Zhao M."/>
            <person name="Scheffler B.E."/>
            <person name="Stack J.C."/>
            <person name="Feltus F.A."/>
            <person name="Mustiga G.M."/>
            <person name="Amores F."/>
            <person name="Phillips W."/>
            <person name="Marelli J.P."/>
            <person name="May G.D."/>
            <person name="Shapiro H."/>
            <person name="Ma J."/>
            <person name="Bustamante C.D."/>
            <person name="Schnell R.J."/>
            <person name="Main D."/>
            <person name="Gilbert D."/>
            <person name="Parida L."/>
            <person name="Kuhn D.N."/>
        </authorList>
    </citation>
    <scope>NUCLEOTIDE SEQUENCE [LARGE SCALE GENOMIC DNA]</scope>
    <source>
        <strain evidence="26">cv. Matina 1-6</strain>
    </source>
</reference>
<dbReference type="OMA" id="FKCICKG"/>
<evidence type="ECO:0000313" key="26">
    <source>
        <dbReference type="Proteomes" id="UP000026915"/>
    </source>
</evidence>
<comment type="subcellular location">
    <subcellularLocation>
        <location evidence="1">Membrane</location>
        <topology evidence="1">Single-pass type I membrane protein</topology>
    </subcellularLocation>
</comment>
<evidence type="ECO:0000256" key="2">
    <source>
        <dbReference type="ARBA" id="ARBA00022527"/>
    </source>
</evidence>
<dbReference type="InterPro" id="IPR017441">
    <property type="entry name" value="Protein_kinase_ATP_BS"/>
</dbReference>
<dbReference type="InterPro" id="IPR011009">
    <property type="entry name" value="Kinase-like_dom_sf"/>
</dbReference>
<evidence type="ECO:0000256" key="20">
    <source>
        <dbReference type="PROSITE-ProRule" id="PRU10141"/>
    </source>
</evidence>
<dbReference type="PROSITE" id="PS00108">
    <property type="entry name" value="PROTEIN_KINASE_ST"/>
    <property type="match status" value="1"/>
</dbReference>
<keyword evidence="7 22" id="KW-0732">Signal</keyword>
<dbReference type="PROSITE" id="PS00107">
    <property type="entry name" value="PROTEIN_KINASE_ATP"/>
    <property type="match status" value="1"/>
</dbReference>
<evidence type="ECO:0000256" key="6">
    <source>
        <dbReference type="ARBA" id="ARBA00022692"/>
    </source>
</evidence>
<evidence type="ECO:0000259" key="23">
    <source>
        <dbReference type="PROSITE" id="PS50011"/>
    </source>
</evidence>
<dbReference type="Gene3D" id="2.90.20.10">
    <property type="entry name" value="Plasmodium vivax P25 domain"/>
    <property type="match status" value="1"/>
</dbReference>
<dbReference type="PANTHER" id="PTHR27005:SF481">
    <property type="entry name" value="WALL-ASSOCIATED RECEPTOR KINASE-LIKE 16"/>
    <property type="match status" value="1"/>
</dbReference>
<dbReference type="FunFam" id="3.30.200.20:FF:000043">
    <property type="entry name" value="Wall-associated receptor kinase 2"/>
    <property type="match status" value="1"/>
</dbReference>
<keyword evidence="8" id="KW-0677">Repeat</keyword>
<dbReference type="InterPro" id="IPR045274">
    <property type="entry name" value="WAK-like"/>
</dbReference>
<feature type="domain" description="EGF-like" evidence="24">
    <location>
        <begin position="291"/>
        <end position="325"/>
    </location>
</feature>
<dbReference type="Gramene" id="EOY16485">
    <property type="protein sequence ID" value="EOY16485"/>
    <property type="gene ID" value="TCM_035261"/>
</dbReference>
<keyword evidence="4" id="KW-0597">Phosphoprotein</keyword>
<dbReference type="InterPro" id="IPR025287">
    <property type="entry name" value="WAK_GUB"/>
</dbReference>
<dbReference type="InParanoid" id="A0A061FGL2"/>
<dbReference type="PROSITE" id="PS50026">
    <property type="entry name" value="EGF_3"/>
    <property type="match status" value="1"/>
</dbReference>
<dbReference type="SMART" id="SM00179">
    <property type="entry name" value="EGF_CA"/>
    <property type="match status" value="1"/>
</dbReference>
<keyword evidence="5" id="KW-0808">Transferase</keyword>
<evidence type="ECO:0000256" key="11">
    <source>
        <dbReference type="ARBA" id="ARBA00022840"/>
    </source>
</evidence>